<dbReference type="Proteomes" id="UP000297477">
    <property type="component" value="Unassembled WGS sequence"/>
</dbReference>
<feature type="transmembrane region" description="Helical" evidence="1">
    <location>
        <begin position="6"/>
        <end position="25"/>
    </location>
</feature>
<gene>
    <name evidence="2" type="ORF">E4A49_11040</name>
</gene>
<sequence length="91" mass="9562">MTREKTAGVAGMAFFTVSTGALVLLLTAGSETPRETLAFFAVIIGCYLVSAVCFAVTQRGLLALLSGLLAVVSFPLAIFLGYVVEMLQSQQ</sequence>
<comment type="caution">
    <text evidence="2">The sequence shown here is derived from an EMBL/GenBank/DDBJ whole genome shotgun (WGS) entry which is preliminary data.</text>
</comment>
<feature type="transmembrane region" description="Helical" evidence="1">
    <location>
        <begin position="37"/>
        <end position="57"/>
    </location>
</feature>
<keyword evidence="1" id="KW-0472">Membrane</keyword>
<organism evidence="2 3">
    <name type="scientific">Micrococcus lylae</name>
    <dbReference type="NCBI Taxonomy" id="1273"/>
    <lineage>
        <taxon>Bacteria</taxon>
        <taxon>Bacillati</taxon>
        <taxon>Actinomycetota</taxon>
        <taxon>Actinomycetes</taxon>
        <taxon>Micrococcales</taxon>
        <taxon>Micrococcaceae</taxon>
        <taxon>Micrococcus</taxon>
    </lineage>
</organism>
<evidence type="ECO:0000313" key="3">
    <source>
        <dbReference type="Proteomes" id="UP000297477"/>
    </source>
</evidence>
<name>A0ABY2K0Z8_9MICC</name>
<protein>
    <submittedName>
        <fullName evidence="2">Uncharacterized protein</fullName>
    </submittedName>
</protein>
<keyword evidence="3" id="KW-1185">Reference proteome</keyword>
<evidence type="ECO:0000313" key="2">
    <source>
        <dbReference type="EMBL" id="TFH97938.1"/>
    </source>
</evidence>
<feature type="transmembrane region" description="Helical" evidence="1">
    <location>
        <begin position="63"/>
        <end position="84"/>
    </location>
</feature>
<evidence type="ECO:0000256" key="1">
    <source>
        <dbReference type="SAM" id="Phobius"/>
    </source>
</evidence>
<accession>A0ABY2K0Z8</accession>
<keyword evidence="1" id="KW-1133">Transmembrane helix</keyword>
<keyword evidence="1" id="KW-0812">Transmembrane</keyword>
<proteinExistence type="predicted"/>
<dbReference type="RefSeq" id="WP_067191016.1">
    <property type="nucleotide sequence ID" value="NZ_CP126965.1"/>
</dbReference>
<reference evidence="2 3" key="1">
    <citation type="submission" date="2019-03" db="EMBL/GenBank/DDBJ databases">
        <title>Reclassification of Micrococcus aloeverae and Micrococcus yunnanensis as later heterotypic synonyms of Micrococcus luteus.</title>
        <authorList>
            <person name="Huang C.-H."/>
        </authorList>
    </citation>
    <scope>NUCLEOTIDE SEQUENCE [LARGE SCALE GENOMIC DNA]</scope>
    <source>
        <strain evidence="2 3">BCRC 12151</strain>
    </source>
</reference>
<dbReference type="EMBL" id="SPKT01000030">
    <property type="protein sequence ID" value="TFH97938.1"/>
    <property type="molecule type" value="Genomic_DNA"/>
</dbReference>